<accession>A0ABP8EWT5</accession>
<evidence type="ECO:0000256" key="2">
    <source>
        <dbReference type="SAM" id="Phobius"/>
    </source>
</evidence>
<feature type="compositionally biased region" description="Low complexity" evidence="1">
    <location>
        <begin position="279"/>
        <end position="312"/>
    </location>
</feature>
<dbReference type="InterPro" id="IPR013783">
    <property type="entry name" value="Ig-like_fold"/>
</dbReference>
<evidence type="ECO:0000313" key="5">
    <source>
        <dbReference type="Proteomes" id="UP001499841"/>
    </source>
</evidence>
<evidence type="ECO:0000256" key="3">
    <source>
        <dbReference type="SAM" id="SignalP"/>
    </source>
</evidence>
<feature type="transmembrane region" description="Helical" evidence="2">
    <location>
        <begin position="738"/>
        <end position="756"/>
    </location>
</feature>
<name>A0ABP8EWT5_9MICO</name>
<reference evidence="5" key="1">
    <citation type="journal article" date="2019" name="Int. J. Syst. Evol. Microbiol.">
        <title>The Global Catalogue of Microorganisms (GCM) 10K type strain sequencing project: providing services to taxonomists for standard genome sequencing and annotation.</title>
        <authorList>
            <consortium name="The Broad Institute Genomics Platform"/>
            <consortium name="The Broad Institute Genome Sequencing Center for Infectious Disease"/>
            <person name="Wu L."/>
            <person name="Ma J."/>
        </authorList>
    </citation>
    <scope>NUCLEOTIDE SEQUENCE [LARGE SCALE GENOMIC DNA]</scope>
    <source>
        <strain evidence="5">JCM 17459</strain>
    </source>
</reference>
<keyword evidence="2" id="KW-1133">Transmembrane helix</keyword>
<evidence type="ECO:0008006" key="6">
    <source>
        <dbReference type="Google" id="ProtNLM"/>
    </source>
</evidence>
<feature type="chain" id="PRO_5046099909" description="2-oxoglutarate dehydrogenase" evidence="3">
    <location>
        <begin position="30"/>
        <end position="777"/>
    </location>
</feature>
<proteinExistence type="predicted"/>
<dbReference type="Pfam" id="PF19516">
    <property type="entry name" value="DUF6049"/>
    <property type="match status" value="1"/>
</dbReference>
<evidence type="ECO:0000256" key="1">
    <source>
        <dbReference type="SAM" id="MobiDB-lite"/>
    </source>
</evidence>
<dbReference type="RefSeq" id="WP_345041746.1">
    <property type="nucleotide sequence ID" value="NZ_BAABBA010000012.1"/>
</dbReference>
<dbReference type="Proteomes" id="UP001499841">
    <property type="component" value="Unassembled WGS sequence"/>
</dbReference>
<organism evidence="4 5">
    <name type="scientific">Georgenia daeguensis</name>
    <dbReference type="NCBI Taxonomy" id="908355"/>
    <lineage>
        <taxon>Bacteria</taxon>
        <taxon>Bacillati</taxon>
        <taxon>Actinomycetota</taxon>
        <taxon>Actinomycetes</taxon>
        <taxon>Micrococcales</taxon>
        <taxon>Bogoriellaceae</taxon>
        <taxon>Georgenia</taxon>
    </lineage>
</organism>
<keyword evidence="2" id="KW-0812">Transmembrane</keyword>
<feature type="region of interest" description="Disordered" evidence="1">
    <location>
        <begin position="279"/>
        <end position="325"/>
    </location>
</feature>
<dbReference type="InterPro" id="IPR046112">
    <property type="entry name" value="DUF6049"/>
</dbReference>
<dbReference type="Gene3D" id="2.60.40.10">
    <property type="entry name" value="Immunoglobulins"/>
    <property type="match status" value="1"/>
</dbReference>
<gene>
    <name evidence="4" type="ORF">GCM10022262_25370</name>
</gene>
<protein>
    <recommendedName>
        <fullName evidence="6">2-oxoglutarate dehydrogenase</fullName>
    </recommendedName>
</protein>
<evidence type="ECO:0000313" key="4">
    <source>
        <dbReference type="EMBL" id="GAA4288177.1"/>
    </source>
</evidence>
<keyword evidence="2" id="KW-0472">Membrane</keyword>
<feature type="signal peptide" evidence="3">
    <location>
        <begin position="1"/>
        <end position="29"/>
    </location>
</feature>
<dbReference type="EMBL" id="BAABBA010000012">
    <property type="protein sequence ID" value="GAA4288177.1"/>
    <property type="molecule type" value="Genomic_DNA"/>
</dbReference>
<keyword evidence="3" id="KW-0732">Signal</keyword>
<comment type="caution">
    <text evidence="4">The sequence shown here is derived from an EMBL/GenBank/DDBJ whole genome shotgun (WGS) entry which is preliminary data.</text>
</comment>
<keyword evidence="5" id="KW-1185">Reference proteome</keyword>
<sequence length="777" mass="78363">MTLRRAARRPVAALAAALGTVLLAVPAAAVPPPVLGATASAGTGTAPAVGAAAPAGSAAAAGAVPATTTDPASELEVEITDLGPPVLRPGQTLTVRGTVENTSEEDAADPVLRLRLQRYTPVSRTALQRWMEPGSFSTTVVLAREELEELPAGASATFSVEIAPEELGLSESSTAWGPHGVEVAVDDTAGAGLAGADRSLLLWYPDVEVQPTPVSVLVPVTPTAAERTDASLAGTAVGDASAPRLLELLRAVDRPGVTAAVDGSLLAVPASEAGTALGSGAAAGGAAAAGSDGGPDDAAGADPTQAPQTAAPPDEPDEPAGRPAATGWSALLDAVAAMGQGEGREVAVLPSADADVAALAHTGSHARLEETVTEAAEAAEAAGLGDAPTLTWPATAYPDLDTVAAGDAAGTDAAVLPVTAATPLDELTYTPEGRADLVIADGAAGSHTVPAVLVDDRASAVLEGRMLPRAGTGEDTAVDLDPLDARQLLLADTAVISRERPSDPRAVVLALPRDHATDVEDLADNLETLLGAPWVEPTALSDVVAREAPELERGTLPETQVDPDEIGSGQLAAMDATVARARSFASVTASPEQVVEPVVDALGPALSSAWREDPAGRAALLDRVAADVTALDGQLSALESSTLNVINSSAELPVHVRNDLPTDVTVQVALEPSDQRLEVPEPVTLTVPAASQATASVPVRALGSGDVNVAVELLTPDGRPVGTPADLRVRARPDWENVGTAVVAGVLAVMLVVGLVRTVRRGRRMDPDTPLPQEETA</sequence>